<gene>
    <name evidence="2" type="ORF">SAMN05421820_10184</name>
</gene>
<dbReference type="AlphaFoldDB" id="A0A1G9IXR3"/>
<protein>
    <submittedName>
        <fullName evidence="2">Uncharacterized protein</fullName>
    </submittedName>
</protein>
<accession>A0A1G9IXR3</accession>
<name>A0A1G9IXR3_9SPHI</name>
<feature type="chain" id="PRO_5010374009" evidence="1">
    <location>
        <begin position="20"/>
        <end position="135"/>
    </location>
</feature>
<feature type="signal peptide" evidence="1">
    <location>
        <begin position="1"/>
        <end position="19"/>
    </location>
</feature>
<proteinExistence type="predicted"/>
<dbReference type="EMBL" id="FNGY01000001">
    <property type="protein sequence ID" value="SDL29743.1"/>
    <property type="molecule type" value="Genomic_DNA"/>
</dbReference>
<dbReference type="RefSeq" id="WP_074603945.1">
    <property type="nucleotide sequence ID" value="NZ_FNGY01000001.1"/>
</dbReference>
<dbReference type="Proteomes" id="UP000183200">
    <property type="component" value="Unassembled WGS sequence"/>
</dbReference>
<keyword evidence="1" id="KW-0732">Signal</keyword>
<evidence type="ECO:0000313" key="2">
    <source>
        <dbReference type="EMBL" id="SDL29743.1"/>
    </source>
</evidence>
<dbReference type="OrthoDB" id="9847378at2"/>
<reference evidence="3" key="1">
    <citation type="submission" date="2016-10" db="EMBL/GenBank/DDBJ databases">
        <authorList>
            <person name="Varghese N."/>
            <person name="Submissions S."/>
        </authorList>
    </citation>
    <scope>NUCLEOTIDE SEQUENCE [LARGE SCALE GENOMIC DNA]</scope>
    <source>
        <strain evidence="3">DSM 19110</strain>
    </source>
</reference>
<evidence type="ECO:0000256" key="1">
    <source>
        <dbReference type="SAM" id="SignalP"/>
    </source>
</evidence>
<sequence>MRKLILMSSMILSCLALNASVSLPVKPMNIKLAKKSLGATGVYLNNRSTTTGATITLTSTTGAPTQVFYLNAGQTITTGLIPDGTYNITISSYGGPNLKVWRCDNDLIGGNGAATPYTYTGYNTTSSGKLIVSVF</sequence>
<evidence type="ECO:0000313" key="3">
    <source>
        <dbReference type="Proteomes" id="UP000183200"/>
    </source>
</evidence>
<organism evidence="2 3">
    <name type="scientific">Pedobacter steynii</name>
    <dbReference type="NCBI Taxonomy" id="430522"/>
    <lineage>
        <taxon>Bacteria</taxon>
        <taxon>Pseudomonadati</taxon>
        <taxon>Bacteroidota</taxon>
        <taxon>Sphingobacteriia</taxon>
        <taxon>Sphingobacteriales</taxon>
        <taxon>Sphingobacteriaceae</taxon>
        <taxon>Pedobacter</taxon>
    </lineage>
</organism>
<keyword evidence="3" id="KW-1185">Reference proteome</keyword>